<evidence type="ECO:0000256" key="2">
    <source>
        <dbReference type="ARBA" id="ARBA00013133"/>
    </source>
</evidence>
<evidence type="ECO:0000256" key="7">
    <source>
        <dbReference type="PIRSR" id="PIRSR610300-50"/>
    </source>
</evidence>
<comment type="catalytic activity">
    <reaction evidence="9">
        <text>L-cysteine + O2 = 3-sulfino-L-alanine + H(+)</text>
        <dbReference type="Rhea" id="RHEA:20441"/>
        <dbReference type="ChEBI" id="CHEBI:15378"/>
        <dbReference type="ChEBI" id="CHEBI:15379"/>
        <dbReference type="ChEBI" id="CHEBI:35235"/>
        <dbReference type="ChEBI" id="CHEBI:61085"/>
        <dbReference type="EC" id="1.13.11.20"/>
    </reaction>
</comment>
<dbReference type="Pfam" id="PF05995">
    <property type="entry name" value="CDO_I"/>
    <property type="match status" value="1"/>
</dbReference>
<dbReference type="PANTHER" id="PTHR12918:SF1">
    <property type="entry name" value="CYSTEINE DIOXYGENASE TYPE 1"/>
    <property type="match status" value="1"/>
</dbReference>
<keyword evidence="3 8" id="KW-0479">Metal-binding</keyword>
<keyword evidence="11" id="KW-1185">Reference proteome</keyword>
<dbReference type="InterPro" id="IPR011051">
    <property type="entry name" value="RmlC_Cupin_sf"/>
</dbReference>
<dbReference type="GO" id="GO:0019448">
    <property type="term" value="P:L-cysteine catabolic process"/>
    <property type="evidence" value="ECO:0007669"/>
    <property type="project" value="TreeGrafter"/>
</dbReference>
<evidence type="ECO:0000313" key="10">
    <source>
        <dbReference type="EMBL" id="KXZ56539.1"/>
    </source>
</evidence>
<evidence type="ECO:0000313" key="11">
    <source>
        <dbReference type="Proteomes" id="UP000075714"/>
    </source>
</evidence>
<feature type="binding site" evidence="8">
    <location>
        <position position="203"/>
    </location>
    <ligand>
        <name>Fe cation</name>
        <dbReference type="ChEBI" id="CHEBI:24875"/>
        <note>catalytic</note>
    </ligand>
</feature>
<evidence type="ECO:0000256" key="6">
    <source>
        <dbReference type="ARBA" id="ARBA00023004"/>
    </source>
</evidence>
<evidence type="ECO:0000256" key="9">
    <source>
        <dbReference type="RuleBase" id="RU366010"/>
    </source>
</evidence>
<feature type="binding site" evidence="8">
    <location>
        <position position="130"/>
    </location>
    <ligand>
        <name>Fe cation</name>
        <dbReference type="ChEBI" id="CHEBI:24875"/>
        <note>catalytic</note>
    </ligand>
</feature>
<evidence type="ECO:0000256" key="1">
    <source>
        <dbReference type="ARBA" id="ARBA00006622"/>
    </source>
</evidence>
<protein>
    <recommendedName>
        <fullName evidence="2 9">Cysteine dioxygenase</fullName>
        <ecNumber evidence="2 9">1.13.11.20</ecNumber>
    </recommendedName>
</protein>
<evidence type="ECO:0000256" key="4">
    <source>
        <dbReference type="ARBA" id="ARBA00022964"/>
    </source>
</evidence>
<evidence type="ECO:0000256" key="8">
    <source>
        <dbReference type="PIRSR" id="PIRSR610300-51"/>
    </source>
</evidence>
<comment type="cofactor">
    <cofactor evidence="9">
        <name>Fe cation</name>
        <dbReference type="ChEBI" id="CHEBI:24875"/>
    </cofactor>
    <text evidence="9">Binds 1 Fe cation per subunit.</text>
</comment>
<feature type="binding site" evidence="8">
    <location>
        <position position="128"/>
    </location>
    <ligand>
        <name>Fe cation</name>
        <dbReference type="ChEBI" id="CHEBI:24875"/>
        <note>catalytic</note>
    </ligand>
</feature>
<keyword evidence="4 9" id="KW-0223">Dioxygenase</keyword>
<dbReference type="PANTHER" id="PTHR12918">
    <property type="entry name" value="CYSTEINE DIOXYGENASE"/>
    <property type="match status" value="1"/>
</dbReference>
<feature type="cross-link" description="3'-(S-cysteinyl)-tyrosine (Cys-Tyr)" evidence="7">
    <location>
        <begin position="135"/>
        <end position="235"/>
    </location>
</feature>
<dbReference type="SUPFAM" id="SSF51182">
    <property type="entry name" value="RmlC-like cupins"/>
    <property type="match status" value="1"/>
</dbReference>
<dbReference type="CDD" id="cd10548">
    <property type="entry name" value="cupin_CDO"/>
    <property type="match status" value="1"/>
</dbReference>
<reference evidence="11" key="1">
    <citation type="journal article" date="2016" name="Nat. Commun.">
        <title>The Gonium pectorale genome demonstrates co-option of cell cycle regulation during the evolution of multicellularity.</title>
        <authorList>
            <person name="Hanschen E.R."/>
            <person name="Marriage T.N."/>
            <person name="Ferris P.J."/>
            <person name="Hamaji T."/>
            <person name="Toyoda A."/>
            <person name="Fujiyama A."/>
            <person name="Neme R."/>
            <person name="Noguchi H."/>
            <person name="Minakuchi Y."/>
            <person name="Suzuki M."/>
            <person name="Kawai-Toyooka H."/>
            <person name="Smith D.R."/>
            <person name="Sparks H."/>
            <person name="Anderson J."/>
            <person name="Bakaric R."/>
            <person name="Luria V."/>
            <person name="Karger A."/>
            <person name="Kirschner M.W."/>
            <person name="Durand P.M."/>
            <person name="Michod R.E."/>
            <person name="Nozaki H."/>
            <person name="Olson B.J."/>
        </authorList>
    </citation>
    <scope>NUCLEOTIDE SEQUENCE [LARGE SCALE GENOMIC DNA]</scope>
    <source>
        <strain evidence="11">NIES-2863</strain>
    </source>
</reference>
<dbReference type="AlphaFoldDB" id="A0A150H2Z4"/>
<name>A0A150H2Z4_GONPE</name>
<dbReference type="Gene3D" id="2.60.120.10">
    <property type="entry name" value="Jelly Rolls"/>
    <property type="match status" value="1"/>
</dbReference>
<evidence type="ECO:0000256" key="5">
    <source>
        <dbReference type="ARBA" id="ARBA00023002"/>
    </source>
</evidence>
<keyword evidence="5 9" id="KW-0560">Oxidoreductase</keyword>
<dbReference type="Proteomes" id="UP000075714">
    <property type="component" value="Unassembled WGS sequence"/>
</dbReference>
<dbReference type="EMBL" id="LSYV01000002">
    <property type="protein sequence ID" value="KXZ56539.1"/>
    <property type="molecule type" value="Genomic_DNA"/>
</dbReference>
<sequence length="265" mass="29055">MPNPAILQRGEDGIVVIEKAAATPKSCCHHHAPQTPNNGQPMAIEQLLVELRGAFEAEKAQGHVINNRQEPESFKRMNTKSYGTCNGGDWQRFALFNDIHYVRNLVEANEDFELIVICWKAGQVSRVHNHDASHCWLTVLDGDMKEVQYQRVGSQATAAAVLAAATGAERAEPVGSAVVVEPTQINAMKVGDVGYINDHLALHSVGCYLSPEDVQPAADSDSGWRQQGGVTLHLYSPPIRRVKIYEENAVTERTPGYYSKGGVRV</sequence>
<dbReference type="STRING" id="33097.A0A150H2Z4"/>
<dbReference type="GO" id="GO:0017172">
    <property type="term" value="F:cysteine dioxygenase activity"/>
    <property type="evidence" value="ECO:0007669"/>
    <property type="project" value="UniProtKB-UniRule"/>
</dbReference>
<comment type="similarity">
    <text evidence="1 9">Belongs to the cysteine dioxygenase family.</text>
</comment>
<proteinExistence type="inferred from homology"/>
<dbReference type="InterPro" id="IPR010300">
    <property type="entry name" value="CDO_1"/>
</dbReference>
<accession>A0A150H2Z4</accession>
<dbReference type="GO" id="GO:0008198">
    <property type="term" value="F:ferrous iron binding"/>
    <property type="evidence" value="ECO:0007669"/>
    <property type="project" value="TreeGrafter"/>
</dbReference>
<evidence type="ECO:0000256" key="3">
    <source>
        <dbReference type="ARBA" id="ARBA00022723"/>
    </source>
</evidence>
<organism evidence="10 11">
    <name type="scientific">Gonium pectorale</name>
    <name type="common">Green alga</name>
    <dbReference type="NCBI Taxonomy" id="33097"/>
    <lineage>
        <taxon>Eukaryota</taxon>
        <taxon>Viridiplantae</taxon>
        <taxon>Chlorophyta</taxon>
        <taxon>core chlorophytes</taxon>
        <taxon>Chlorophyceae</taxon>
        <taxon>CS clade</taxon>
        <taxon>Chlamydomonadales</taxon>
        <taxon>Volvocaceae</taxon>
        <taxon>Gonium</taxon>
    </lineage>
</organism>
<keyword evidence="6 8" id="KW-0408">Iron</keyword>
<comment type="caution">
    <text evidence="10">The sequence shown here is derived from an EMBL/GenBank/DDBJ whole genome shotgun (WGS) entry which is preliminary data.</text>
</comment>
<dbReference type="EC" id="1.13.11.20" evidence="2 9"/>
<dbReference type="InterPro" id="IPR014710">
    <property type="entry name" value="RmlC-like_jellyroll"/>
</dbReference>
<keyword evidence="7" id="KW-0883">Thioether bond</keyword>
<dbReference type="OrthoDB" id="543511at2759"/>
<gene>
    <name evidence="10" type="ORF">GPECTOR_1g484</name>
</gene>